<dbReference type="EMBL" id="JAEPRE010000031">
    <property type="protein sequence ID" value="KAG2235554.1"/>
    <property type="molecule type" value="Genomic_DNA"/>
</dbReference>
<accession>A0A8H7W1Z4</accession>
<feature type="chain" id="PRO_5034106953" evidence="1">
    <location>
        <begin position="16"/>
        <end position="88"/>
    </location>
</feature>
<feature type="signal peptide" evidence="1">
    <location>
        <begin position="1"/>
        <end position="15"/>
    </location>
</feature>
<dbReference type="Proteomes" id="UP000613177">
    <property type="component" value="Unassembled WGS sequence"/>
</dbReference>
<keyword evidence="1" id="KW-0732">Signal</keyword>
<protein>
    <submittedName>
        <fullName evidence="2">Uncharacterized protein</fullName>
    </submittedName>
</protein>
<evidence type="ECO:0000256" key="1">
    <source>
        <dbReference type="SAM" id="SignalP"/>
    </source>
</evidence>
<evidence type="ECO:0000313" key="3">
    <source>
        <dbReference type="Proteomes" id="UP000613177"/>
    </source>
</evidence>
<evidence type="ECO:0000313" key="2">
    <source>
        <dbReference type="EMBL" id="KAG2235554.1"/>
    </source>
</evidence>
<organism evidence="2 3">
    <name type="scientific">Thamnidium elegans</name>
    <dbReference type="NCBI Taxonomy" id="101142"/>
    <lineage>
        <taxon>Eukaryota</taxon>
        <taxon>Fungi</taxon>
        <taxon>Fungi incertae sedis</taxon>
        <taxon>Mucoromycota</taxon>
        <taxon>Mucoromycotina</taxon>
        <taxon>Mucoromycetes</taxon>
        <taxon>Mucorales</taxon>
        <taxon>Mucorineae</taxon>
        <taxon>Mucoraceae</taxon>
        <taxon>Thamnidium</taxon>
    </lineage>
</organism>
<keyword evidence="3" id="KW-1185">Reference proteome</keyword>
<sequence>MLVVSCAWNLRLALTILMNYCRRSKNSMKKTNSLWSMEERLNGYEKVRRLDRLLADNVEVKLSSRVSEADGIYVYSSPLCPDSPYNNQ</sequence>
<proteinExistence type="predicted"/>
<reference evidence="2" key="1">
    <citation type="submission" date="2021-01" db="EMBL/GenBank/DDBJ databases">
        <title>Metabolic potential, ecology and presence of endohyphal bacteria is reflected in genomic diversity of Mucoromycotina.</title>
        <authorList>
            <person name="Muszewska A."/>
            <person name="Okrasinska A."/>
            <person name="Steczkiewicz K."/>
            <person name="Drgas O."/>
            <person name="Orlowska M."/>
            <person name="Perlinska-Lenart U."/>
            <person name="Aleksandrzak-Piekarczyk T."/>
            <person name="Szatraj K."/>
            <person name="Zielenkiewicz U."/>
            <person name="Pilsyk S."/>
            <person name="Malc E."/>
            <person name="Mieczkowski P."/>
            <person name="Kruszewska J.S."/>
            <person name="Biernat P."/>
            <person name="Pawlowska J."/>
        </authorList>
    </citation>
    <scope>NUCLEOTIDE SEQUENCE</scope>
    <source>
        <strain evidence="2">WA0000018081</strain>
    </source>
</reference>
<gene>
    <name evidence="2" type="ORF">INT48_003117</name>
</gene>
<comment type="caution">
    <text evidence="2">The sequence shown here is derived from an EMBL/GenBank/DDBJ whole genome shotgun (WGS) entry which is preliminary data.</text>
</comment>
<dbReference type="AlphaFoldDB" id="A0A8H7W1Z4"/>
<name>A0A8H7W1Z4_9FUNG</name>